<accession>A0A5A7MV43</accession>
<dbReference type="RefSeq" id="WP_150001124.1">
    <property type="nucleotide sequence ID" value="NZ_BKCL01000010.1"/>
</dbReference>
<evidence type="ECO:0000259" key="12">
    <source>
        <dbReference type="PROSITE" id="PS00300"/>
    </source>
</evidence>
<dbReference type="Pfam" id="PF00448">
    <property type="entry name" value="SRP54"/>
    <property type="match status" value="1"/>
</dbReference>
<sequence>MFESLSDRLSGVFDKLKKRGALSESDVSAAMREVRVALLEADVALPVVKDFIKQVSGKAVGHNVLKSVTPGQQVIKIVHDELIAMLGGSADQEPPASSETLSLIGVPPVAVLMVGLQGSGKTTSTAKIAKRLTEKDRKRVLMASLDTRRPAAQEQLQVLGEQIGVKTLPIIKGQMATDIAKRAMDAARLQGFDVVMLDTAGRMHVDAALMAEVIAVRDRVQPVETLLVADALTGQDAVTVAKAFDDQVGITGVVLSRMDGDGRGGAALSMRAVTGKPIRLIGTGEKSDAIEPFHATRIAGRILGMGDVVSLVEKAAETIEAEDAERMAAKMRKGQFDLDDLRSQLRQMKKMGGMKGLMSMLPGIGKLAKGASQLDDKLLGRQEAIICAMTPKERRDVRVLNASRKRRIAAGAGVSIQDVNKLLKMHQQMSGMMKKMSKMGKKGGMRGMPSLPGMGGMGGAAGLPDSMGDLMGGLGGGPQGGGLPPELEALMKKKK</sequence>
<dbReference type="Gene3D" id="1.10.260.30">
    <property type="entry name" value="Signal recognition particle, SRP54 subunit, M-domain"/>
    <property type="match status" value="1"/>
</dbReference>
<evidence type="ECO:0000256" key="3">
    <source>
        <dbReference type="ARBA" id="ARBA00022741"/>
    </source>
</evidence>
<comment type="function">
    <text evidence="10">Involved in targeting and insertion of nascent membrane proteins into the cytoplasmic membrane. Binds to the hydrophobic signal sequence of the ribosome-nascent chain (RNC) as it emerges from the ribosomes. The SRP-RNC complex is then targeted to the cytoplasmic membrane where it interacts with the SRP receptor FtsY. Interaction with FtsY leads to the transfer of the RNC complex to the Sec translocase for insertion into the membrane, the hydrolysis of GTP by both Ffh and FtsY, and the dissociation of the SRP-FtsY complex into the individual components.</text>
</comment>
<dbReference type="EMBL" id="BKCL01000010">
    <property type="protein sequence ID" value="GEQ98918.1"/>
    <property type="molecule type" value="Genomic_DNA"/>
</dbReference>
<keyword evidence="6 10" id="KW-0342">GTP-binding</keyword>
<keyword evidence="7 10" id="KW-0733">Signal recognition particle</keyword>
<evidence type="ECO:0000256" key="6">
    <source>
        <dbReference type="ARBA" id="ARBA00023134"/>
    </source>
</evidence>
<dbReference type="SUPFAM" id="SSF47446">
    <property type="entry name" value="Signal peptide-binding domain"/>
    <property type="match status" value="1"/>
</dbReference>
<dbReference type="GO" id="GO:0005886">
    <property type="term" value="C:plasma membrane"/>
    <property type="evidence" value="ECO:0007669"/>
    <property type="project" value="UniProtKB-SubCell"/>
</dbReference>
<dbReference type="InterPro" id="IPR036891">
    <property type="entry name" value="Signal_recog_part_SRP54_M_sf"/>
</dbReference>
<dbReference type="AlphaFoldDB" id="A0A5A7MV43"/>
<feature type="binding site" evidence="10">
    <location>
        <begin position="198"/>
        <end position="202"/>
    </location>
    <ligand>
        <name>GTP</name>
        <dbReference type="ChEBI" id="CHEBI:37565"/>
    </ligand>
</feature>
<dbReference type="EC" id="3.6.5.4" evidence="10"/>
<reference evidence="13 14" key="1">
    <citation type="submission" date="2019-09" db="EMBL/GenBank/DDBJ databases">
        <title>NBRP : Genome information of microbial organism related human and environment.</title>
        <authorList>
            <person name="Hattori M."/>
            <person name="Oshima K."/>
            <person name="Inaba H."/>
            <person name="Suda W."/>
            <person name="Sakamoto M."/>
            <person name="Iino T."/>
            <person name="Kitahara M."/>
            <person name="Oshida Y."/>
            <person name="Iida T."/>
            <person name="Kudo T."/>
            <person name="Itoh T."/>
            <person name="Ohkuma M."/>
        </authorList>
    </citation>
    <scope>NUCLEOTIDE SEQUENCE [LARGE SCALE GENOMIC DNA]</scope>
    <source>
        <strain evidence="13 14">Hi-2</strain>
    </source>
</reference>
<dbReference type="NCBIfam" id="TIGR00959">
    <property type="entry name" value="ffh"/>
    <property type="match status" value="1"/>
</dbReference>
<keyword evidence="4 10" id="KW-0378">Hydrolase</keyword>
<feature type="domain" description="SRP54-type proteins GTP-binding" evidence="12">
    <location>
        <begin position="277"/>
        <end position="290"/>
    </location>
</feature>
<comment type="domain">
    <text evidence="10">Composed of three domains: the N-terminal N domain, which is responsible for interactions with the ribosome, the central G domain, which binds GTP, and the C-terminal M domain, which binds the RNA and the signal sequence of the RNC.</text>
</comment>
<proteinExistence type="inferred from homology"/>
<dbReference type="SUPFAM" id="SSF52540">
    <property type="entry name" value="P-loop containing nucleoside triphosphate hydrolases"/>
    <property type="match status" value="1"/>
</dbReference>
<dbReference type="GO" id="GO:0003924">
    <property type="term" value="F:GTPase activity"/>
    <property type="evidence" value="ECO:0007669"/>
    <property type="project" value="UniProtKB-UniRule"/>
</dbReference>
<keyword evidence="5 10" id="KW-0694">RNA-binding</keyword>
<evidence type="ECO:0000313" key="14">
    <source>
        <dbReference type="Proteomes" id="UP000322084"/>
    </source>
</evidence>
<dbReference type="InterPro" id="IPR022941">
    <property type="entry name" value="SRP54"/>
</dbReference>
<comment type="similarity">
    <text evidence="2 10">Belongs to the GTP-binding SRP family. SRP54 subfamily.</text>
</comment>
<protein>
    <recommendedName>
        <fullName evidence="10">Signal recognition particle protein</fullName>
        <ecNumber evidence="10">3.6.5.4</ecNumber>
    </recommendedName>
    <alternativeName>
        <fullName evidence="10">Fifty-four homolog</fullName>
    </alternativeName>
</protein>
<evidence type="ECO:0000256" key="9">
    <source>
        <dbReference type="ARBA" id="ARBA00048027"/>
    </source>
</evidence>
<dbReference type="Gene3D" id="1.20.120.140">
    <property type="entry name" value="Signal recognition particle SRP54, nucleotide-binding domain"/>
    <property type="match status" value="1"/>
</dbReference>
<dbReference type="SMART" id="SM00962">
    <property type="entry name" value="SRP54"/>
    <property type="match status" value="1"/>
</dbReference>
<dbReference type="InterPro" id="IPR004780">
    <property type="entry name" value="SRP"/>
</dbReference>
<dbReference type="PROSITE" id="PS00300">
    <property type="entry name" value="SRP54"/>
    <property type="match status" value="1"/>
</dbReference>
<evidence type="ECO:0000256" key="11">
    <source>
        <dbReference type="SAM" id="MobiDB-lite"/>
    </source>
</evidence>
<keyword evidence="10" id="KW-0963">Cytoplasm</keyword>
<evidence type="ECO:0000256" key="5">
    <source>
        <dbReference type="ARBA" id="ARBA00022884"/>
    </source>
</evidence>
<dbReference type="CDD" id="cd18539">
    <property type="entry name" value="SRP_G"/>
    <property type="match status" value="1"/>
</dbReference>
<dbReference type="SMART" id="SM00963">
    <property type="entry name" value="SRP54_N"/>
    <property type="match status" value="1"/>
</dbReference>
<evidence type="ECO:0000256" key="4">
    <source>
        <dbReference type="ARBA" id="ARBA00022801"/>
    </source>
</evidence>
<feature type="binding site" evidence="10">
    <location>
        <begin position="256"/>
        <end position="259"/>
    </location>
    <ligand>
        <name>GTP</name>
        <dbReference type="ChEBI" id="CHEBI:37565"/>
    </ligand>
</feature>
<feature type="compositionally biased region" description="Gly residues" evidence="11">
    <location>
        <begin position="470"/>
        <end position="483"/>
    </location>
</feature>
<dbReference type="InterPro" id="IPR042101">
    <property type="entry name" value="SRP54_N_sf"/>
</dbReference>
<dbReference type="GO" id="GO:0006614">
    <property type="term" value="P:SRP-dependent cotranslational protein targeting to membrane"/>
    <property type="evidence" value="ECO:0007669"/>
    <property type="project" value="InterPro"/>
</dbReference>
<comment type="caution">
    <text evidence="13">The sequence shown here is derived from an EMBL/GenBank/DDBJ whole genome shotgun (WGS) entry which is preliminary data.</text>
</comment>
<dbReference type="GO" id="GO:0005525">
    <property type="term" value="F:GTP binding"/>
    <property type="evidence" value="ECO:0007669"/>
    <property type="project" value="UniProtKB-UniRule"/>
</dbReference>
<dbReference type="Gene3D" id="3.40.50.300">
    <property type="entry name" value="P-loop containing nucleotide triphosphate hydrolases"/>
    <property type="match status" value="1"/>
</dbReference>
<keyword evidence="8 10" id="KW-0687">Ribonucleoprotein</keyword>
<comment type="subcellular location">
    <subcellularLocation>
        <location evidence="1">Cell inner membrane</location>
        <topology evidence="1">Peripheral membrane protein</topology>
        <orientation evidence="1">Cytoplasmic side</orientation>
    </subcellularLocation>
    <subcellularLocation>
        <location evidence="10">Cytoplasm</location>
    </subcellularLocation>
    <text evidence="10">The SRP-RNC complex is targeted to the cytoplasmic membrane.</text>
</comment>
<evidence type="ECO:0000256" key="10">
    <source>
        <dbReference type="HAMAP-Rule" id="MF_00306"/>
    </source>
</evidence>
<dbReference type="InterPro" id="IPR003593">
    <property type="entry name" value="AAA+_ATPase"/>
</dbReference>
<name>A0A5A7MV43_9PROT</name>
<dbReference type="Pfam" id="PF02978">
    <property type="entry name" value="SRP_SPB"/>
    <property type="match status" value="1"/>
</dbReference>
<dbReference type="Proteomes" id="UP000322084">
    <property type="component" value="Unassembled WGS sequence"/>
</dbReference>
<dbReference type="SMART" id="SM00382">
    <property type="entry name" value="AAA"/>
    <property type="match status" value="1"/>
</dbReference>
<dbReference type="InterPro" id="IPR013822">
    <property type="entry name" value="Signal_recog_particl_SRP54_hlx"/>
</dbReference>
<feature type="region of interest" description="Disordered" evidence="11">
    <location>
        <begin position="468"/>
        <end position="495"/>
    </location>
</feature>
<evidence type="ECO:0000256" key="8">
    <source>
        <dbReference type="ARBA" id="ARBA00023274"/>
    </source>
</evidence>
<evidence type="ECO:0000256" key="2">
    <source>
        <dbReference type="ARBA" id="ARBA00005450"/>
    </source>
</evidence>
<evidence type="ECO:0000313" key="13">
    <source>
        <dbReference type="EMBL" id="GEQ98918.1"/>
    </source>
</evidence>
<dbReference type="InterPro" id="IPR004125">
    <property type="entry name" value="Signal_recog_particle_SRP54_M"/>
</dbReference>
<dbReference type="PANTHER" id="PTHR11564:SF5">
    <property type="entry name" value="SIGNAL RECOGNITION PARTICLE SUBUNIT SRP54"/>
    <property type="match status" value="1"/>
</dbReference>
<dbReference type="HAMAP" id="MF_00306">
    <property type="entry name" value="SRP54"/>
    <property type="match status" value="1"/>
</dbReference>
<dbReference type="InterPro" id="IPR027417">
    <property type="entry name" value="P-loop_NTPase"/>
</dbReference>
<dbReference type="Pfam" id="PF02881">
    <property type="entry name" value="SRP54_N"/>
    <property type="match status" value="1"/>
</dbReference>
<comment type="catalytic activity">
    <reaction evidence="9 10">
        <text>GTP + H2O = GDP + phosphate + H(+)</text>
        <dbReference type="Rhea" id="RHEA:19669"/>
        <dbReference type="ChEBI" id="CHEBI:15377"/>
        <dbReference type="ChEBI" id="CHEBI:15378"/>
        <dbReference type="ChEBI" id="CHEBI:37565"/>
        <dbReference type="ChEBI" id="CHEBI:43474"/>
        <dbReference type="ChEBI" id="CHEBI:58189"/>
        <dbReference type="EC" id="3.6.5.4"/>
    </reaction>
</comment>
<dbReference type="GO" id="GO:0008312">
    <property type="term" value="F:7S RNA binding"/>
    <property type="evidence" value="ECO:0007669"/>
    <property type="project" value="InterPro"/>
</dbReference>
<dbReference type="GO" id="GO:0048500">
    <property type="term" value="C:signal recognition particle"/>
    <property type="evidence" value="ECO:0007669"/>
    <property type="project" value="UniProtKB-UniRule"/>
</dbReference>
<evidence type="ECO:0000256" key="1">
    <source>
        <dbReference type="ARBA" id="ARBA00004515"/>
    </source>
</evidence>
<evidence type="ECO:0000256" key="7">
    <source>
        <dbReference type="ARBA" id="ARBA00023135"/>
    </source>
</evidence>
<dbReference type="InterPro" id="IPR000897">
    <property type="entry name" value="SRP54_GTPase_dom"/>
</dbReference>
<keyword evidence="3 10" id="KW-0547">Nucleotide-binding</keyword>
<comment type="subunit">
    <text evidence="10">Part of the signal recognition particle protein translocation system, which is composed of SRP and FtsY. SRP is a ribonucleoprotein composed of Ffh and a 4.5S RNA molecule.</text>
</comment>
<feature type="binding site" evidence="10">
    <location>
        <begin position="115"/>
        <end position="122"/>
    </location>
    <ligand>
        <name>GTP</name>
        <dbReference type="ChEBI" id="CHEBI:37565"/>
    </ligand>
</feature>
<organism evidence="13 14">
    <name type="scientific">Iodidimonas gelatinilytica</name>
    <dbReference type="NCBI Taxonomy" id="1236966"/>
    <lineage>
        <taxon>Bacteria</taxon>
        <taxon>Pseudomonadati</taxon>
        <taxon>Pseudomonadota</taxon>
        <taxon>Alphaproteobacteria</taxon>
        <taxon>Iodidimonadales</taxon>
        <taxon>Iodidimonadaceae</taxon>
        <taxon>Iodidimonas</taxon>
    </lineage>
</organism>
<gene>
    <name evidence="10 13" type="primary">ffh</name>
    <name evidence="13" type="ORF">JCM17844_25550</name>
</gene>
<dbReference type="PANTHER" id="PTHR11564">
    <property type="entry name" value="SIGNAL RECOGNITION PARTICLE 54K PROTEIN SRP54"/>
    <property type="match status" value="1"/>
</dbReference>